<evidence type="ECO:0000313" key="1">
    <source>
        <dbReference type="EMBL" id="KAA6303152.1"/>
    </source>
</evidence>
<dbReference type="Gene3D" id="3.40.1350.10">
    <property type="match status" value="1"/>
</dbReference>
<proteinExistence type="predicted"/>
<gene>
    <name evidence="1" type="ORF">EZS26_000755</name>
</gene>
<dbReference type="EMBL" id="SNRX01000003">
    <property type="protein sequence ID" value="KAA6303152.1"/>
    <property type="molecule type" value="Genomic_DNA"/>
</dbReference>
<evidence type="ECO:0008006" key="3">
    <source>
        <dbReference type="Google" id="ProtNLM"/>
    </source>
</evidence>
<organism evidence="1 2">
    <name type="scientific">Candidatus Ordinivivax streblomastigis</name>
    <dbReference type="NCBI Taxonomy" id="2540710"/>
    <lineage>
        <taxon>Bacteria</taxon>
        <taxon>Pseudomonadati</taxon>
        <taxon>Bacteroidota</taxon>
        <taxon>Bacteroidia</taxon>
        <taxon>Bacteroidales</taxon>
        <taxon>Candidatus Ordinivivax</taxon>
    </lineage>
</organism>
<sequence length="110" mass="12977">MKHDESKLQMSCVHYCKIKKYRTIKGNYEGKIDPRSGKRENAMGYCKGSFDLMVELPNGIDVRFEFKSETGRMSDEQKDYQLFCKDSKRNYHVCRSINDFVNVLNKYIAQ</sequence>
<accession>A0A5M8P494</accession>
<dbReference type="Proteomes" id="UP000324575">
    <property type="component" value="Unassembled WGS sequence"/>
</dbReference>
<evidence type="ECO:0000313" key="2">
    <source>
        <dbReference type="Proteomes" id="UP000324575"/>
    </source>
</evidence>
<dbReference type="GO" id="GO:0003676">
    <property type="term" value="F:nucleic acid binding"/>
    <property type="evidence" value="ECO:0007669"/>
    <property type="project" value="InterPro"/>
</dbReference>
<dbReference type="InterPro" id="IPR011856">
    <property type="entry name" value="tRNA_endonuc-like_dom_sf"/>
</dbReference>
<name>A0A5M8P494_9BACT</name>
<protein>
    <recommendedName>
        <fullName evidence="3">VRR-NUC domain-containing protein</fullName>
    </recommendedName>
</protein>
<comment type="caution">
    <text evidence="1">The sequence shown here is derived from an EMBL/GenBank/DDBJ whole genome shotgun (WGS) entry which is preliminary data.</text>
</comment>
<reference evidence="1 2" key="1">
    <citation type="submission" date="2019-03" db="EMBL/GenBank/DDBJ databases">
        <title>Single cell metagenomics reveals metabolic interactions within the superorganism composed of flagellate Streblomastix strix and complex community of Bacteroidetes bacteria on its surface.</title>
        <authorList>
            <person name="Treitli S.C."/>
            <person name="Kolisko M."/>
            <person name="Husnik F."/>
            <person name="Keeling P."/>
            <person name="Hampl V."/>
        </authorList>
    </citation>
    <scope>NUCLEOTIDE SEQUENCE [LARGE SCALE GENOMIC DNA]</scope>
    <source>
        <strain evidence="1">St1</strain>
    </source>
</reference>
<dbReference type="AlphaFoldDB" id="A0A5M8P494"/>